<evidence type="ECO:0000313" key="2">
    <source>
        <dbReference type="Proteomes" id="UP000316562"/>
    </source>
</evidence>
<dbReference type="AlphaFoldDB" id="A0A519BJJ5"/>
<reference evidence="1 2" key="1">
    <citation type="journal article" date="2019" name="ISME J.">
        <title>Insights into ecological role of a new deltaproteobacterial order Candidatus Acidulodesulfobacterales by metagenomics and metatranscriptomics.</title>
        <authorList>
            <person name="Tan S."/>
            <person name="Liu J."/>
            <person name="Fang Y."/>
            <person name="Hedlund B.P."/>
            <person name="Lian Z.H."/>
            <person name="Huang L.Y."/>
            <person name="Li J.T."/>
            <person name="Huang L.N."/>
            <person name="Li W.J."/>
            <person name="Jiang H.C."/>
            <person name="Dong H.L."/>
            <person name="Shu W.S."/>
        </authorList>
    </citation>
    <scope>NUCLEOTIDE SEQUENCE [LARGE SCALE GENOMIC DNA]</scope>
    <source>
        <strain evidence="1">AP2</strain>
    </source>
</reference>
<gene>
    <name evidence="1" type="ORF">EVJ46_04130</name>
</gene>
<sequence>MSNDEFIKLRDDIIRAGNNAVRNAQKENLEMGIPNVYSRNGKLYYELPSGEITSETPDIYKNCDDL</sequence>
<name>A0A519BJJ5_ACIG2</name>
<protein>
    <submittedName>
        <fullName evidence="1">Uncharacterized protein</fullName>
    </submittedName>
</protein>
<proteinExistence type="predicted"/>
<dbReference type="Proteomes" id="UP000316562">
    <property type="component" value="Unassembled WGS sequence"/>
</dbReference>
<accession>A0A519BJJ5</accession>
<organism evidence="1 2">
    <name type="scientific">Acididesulfobacter guangdongensis</name>
    <dbReference type="NCBI Taxonomy" id="2597225"/>
    <lineage>
        <taxon>Bacteria</taxon>
        <taxon>Deltaproteobacteria</taxon>
        <taxon>Candidatus Acidulodesulfobacterales</taxon>
        <taxon>Candidatus Acididesulfobacter</taxon>
    </lineage>
</organism>
<evidence type="ECO:0000313" key="1">
    <source>
        <dbReference type="EMBL" id="RZD17419.1"/>
    </source>
</evidence>
<dbReference type="EMBL" id="SGBC01000001">
    <property type="protein sequence ID" value="RZD17419.1"/>
    <property type="molecule type" value="Genomic_DNA"/>
</dbReference>
<comment type="caution">
    <text evidence="1">The sequence shown here is derived from an EMBL/GenBank/DDBJ whole genome shotgun (WGS) entry which is preliminary data.</text>
</comment>